<dbReference type="Proteomes" id="UP001500547">
    <property type="component" value="Unassembled WGS sequence"/>
</dbReference>
<dbReference type="PIRSF" id="PIRSF006603">
    <property type="entry name" value="DinF"/>
    <property type="match status" value="1"/>
</dbReference>
<evidence type="ECO:0000256" key="4">
    <source>
        <dbReference type="ARBA" id="ARBA00022692"/>
    </source>
</evidence>
<evidence type="ECO:0000256" key="3">
    <source>
        <dbReference type="ARBA" id="ARBA00022475"/>
    </source>
</evidence>
<comment type="subcellular location">
    <subcellularLocation>
        <location evidence="1">Cell inner membrane</location>
        <topology evidence="1">Multi-pass membrane protein</topology>
    </subcellularLocation>
</comment>
<evidence type="ECO:0000313" key="8">
    <source>
        <dbReference type="EMBL" id="GAA5160859.1"/>
    </source>
</evidence>
<evidence type="ECO:0000256" key="1">
    <source>
        <dbReference type="ARBA" id="ARBA00004429"/>
    </source>
</evidence>
<evidence type="ECO:0000256" key="7">
    <source>
        <dbReference type="SAM" id="Phobius"/>
    </source>
</evidence>
<organism evidence="8 9">
    <name type="scientific">Viridibacterium curvum</name>
    <dbReference type="NCBI Taxonomy" id="1101404"/>
    <lineage>
        <taxon>Bacteria</taxon>
        <taxon>Pseudomonadati</taxon>
        <taxon>Pseudomonadota</taxon>
        <taxon>Betaproteobacteria</taxon>
        <taxon>Rhodocyclales</taxon>
        <taxon>Rhodocyclaceae</taxon>
        <taxon>Viridibacterium</taxon>
    </lineage>
</organism>
<dbReference type="InterPro" id="IPR047135">
    <property type="entry name" value="YsiQ"/>
</dbReference>
<dbReference type="RefSeq" id="WP_345531688.1">
    <property type="nucleotide sequence ID" value="NZ_BAABLD010000005.1"/>
</dbReference>
<dbReference type="InterPro" id="IPR048279">
    <property type="entry name" value="MdtK-like"/>
</dbReference>
<feature type="transmembrane region" description="Helical" evidence="7">
    <location>
        <begin position="280"/>
        <end position="302"/>
    </location>
</feature>
<reference evidence="9" key="1">
    <citation type="journal article" date="2019" name="Int. J. Syst. Evol. Microbiol.">
        <title>The Global Catalogue of Microorganisms (GCM) 10K type strain sequencing project: providing services to taxonomists for standard genome sequencing and annotation.</title>
        <authorList>
            <consortium name="The Broad Institute Genomics Platform"/>
            <consortium name="The Broad Institute Genome Sequencing Center for Infectious Disease"/>
            <person name="Wu L."/>
            <person name="Ma J."/>
        </authorList>
    </citation>
    <scope>NUCLEOTIDE SEQUENCE [LARGE SCALE GENOMIC DNA]</scope>
    <source>
        <strain evidence="9">JCM 18715</strain>
    </source>
</reference>
<feature type="transmembrane region" description="Helical" evidence="7">
    <location>
        <begin position="94"/>
        <end position="113"/>
    </location>
</feature>
<keyword evidence="3" id="KW-1003">Cell membrane</keyword>
<keyword evidence="9" id="KW-1185">Reference proteome</keyword>
<gene>
    <name evidence="8" type="ORF">GCM10025770_09170</name>
</gene>
<comment type="caution">
    <text evidence="8">The sequence shown here is derived from an EMBL/GenBank/DDBJ whole genome shotgun (WGS) entry which is preliminary data.</text>
</comment>
<feature type="transmembrane region" description="Helical" evidence="7">
    <location>
        <begin position="167"/>
        <end position="186"/>
    </location>
</feature>
<feature type="transmembrane region" description="Helical" evidence="7">
    <location>
        <begin position="323"/>
        <end position="343"/>
    </location>
</feature>
<dbReference type="PANTHER" id="PTHR42925:SF2">
    <property type="entry name" value="NA+ DRIVEN MULTIDRUG EFFLUX PUMP"/>
    <property type="match status" value="1"/>
</dbReference>
<dbReference type="InterPro" id="IPR002528">
    <property type="entry name" value="MATE_fam"/>
</dbReference>
<evidence type="ECO:0000313" key="9">
    <source>
        <dbReference type="Proteomes" id="UP001500547"/>
    </source>
</evidence>
<keyword evidence="6 7" id="KW-0472">Membrane</keyword>
<accession>A0ABP9QF84</accession>
<dbReference type="Pfam" id="PF01554">
    <property type="entry name" value="MatE"/>
    <property type="match status" value="2"/>
</dbReference>
<dbReference type="EMBL" id="BAABLD010000005">
    <property type="protein sequence ID" value="GAA5160859.1"/>
    <property type="molecule type" value="Genomic_DNA"/>
</dbReference>
<proteinExistence type="predicted"/>
<name>A0ABP9QF84_9RHOO</name>
<keyword evidence="4 7" id="KW-0812">Transmembrane</keyword>
<keyword evidence="2" id="KW-0813">Transport</keyword>
<dbReference type="PANTHER" id="PTHR42925">
    <property type="entry name" value="MULTIDRUG AND TOXIN EFFLUX PROTEIN MATE FAMILY"/>
    <property type="match status" value="1"/>
</dbReference>
<protein>
    <submittedName>
        <fullName evidence="8">MATE family efflux transporter</fullName>
    </submittedName>
</protein>
<sequence>MTEARSKATPEEESLFSLSWPIFVEMALMTAIGTLCLWLAGTLSVGAVAIFGLSNQFRLVLDRIFRVVSIGASVLVTQHRGAGDAAGAIDLARAGFTTALWLGAAAALLLGAWPEGMLRLLNLPPELMAEAAPFMRVLAVGLAIEAVNLTMFSVLRAFKYTQVSMRLVMAENALHLIVAVPLVLGAGSWPGLGLIGLAWGFLVSRAVIFVLLIVVWRQRLQIGLRLRDAFRIAREPLRAIARLGLPSAGEKIIFRVCFMATVAMAGSMGAAALATHAWTMNIMSVVFTFVGALSAGAEILIGHRTGAGHVRAADDMIRHATRLGLIGTIVLSILTWLVAPHLIFALSHDPTVKTLLSSILLIEIFAAAGRSANVTLMGGLRATGDAVFPVQMSVFFNVVMGTGLAWLLGVFFGLGLPGLWLGYLADESLRGLGMFWRWKTHGWVPLAHESRRRILRRLRTA</sequence>
<dbReference type="NCBIfam" id="TIGR00797">
    <property type="entry name" value="matE"/>
    <property type="match status" value="1"/>
</dbReference>
<evidence type="ECO:0000256" key="5">
    <source>
        <dbReference type="ARBA" id="ARBA00022989"/>
    </source>
</evidence>
<feature type="transmembrane region" description="Helical" evidence="7">
    <location>
        <begin position="394"/>
        <end position="420"/>
    </location>
</feature>
<feature type="transmembrane region" description="Helical" evidence="7">
    <location>
        <begin position="20"/>
        <end position="53"/>
    </location>
</feature>
<dbReference type="CDD" id="cd13134">
    <property type="entry name" value="MATE_like_8"/>
    <property type="match status" value="1"/>
</dbReference>
<feature type="transmembrane region" description="Helical" evidence="7">
    <location>
        <begin position="133"/>
        <end position="155"/>
    </location>
</feature>
<evidence type="ECO:0000256" key="6">
    <source>
        <dbReference type="ARBA" id="ARBA00023136"/>
    </source>
</evidence>
<keyword evidence="5 7" id="KW-1133">Transmembrane helix</keyword>
<feature type="transmembrane region" description="Helical" evidence="7">
    <location>
        <begin position="192"/>
        <end position="216"/>
    </location>
</feature>
<evidence type="ECO:0000256" key="2">
    <source>
        <dbReference type="ARBA" id="ARBA00022448"/>
    </source>
</evidence>
<feature type="transmembrane region" description="Helical" evidence="7">
    <location>
        <begin position="252"/>
        <end position="274"/>
    </location>
</feature>